<organism evidence="2">
    <name type="scientific">Arundo donax</name>
    <name type="common">Giant reed</name>
    <name type="synonym">Donax arundinaceus</name>
    <dbReference type="NCBI Taxonomy" id="35708"/>
    <lineage>
        <taxon>Eukaryota</taxon>
        <taxon>Viridiplantae</taxon>
        <taxon>Streptophyta</taxon>
        <taxon>Embryophyta</taxon>
        <taxon>Tracheophyta</taxon>
        <taxon>Spermatophyta</taxon>
        <taxon>Magnoliopsida</taxon>
        <taxon>Liliopsida</taxon>
        <taxon>Poales</taxon>
        <taxon>Poaceae</taxon>
        <taxon>PACMAD clade</taxon>
        <taxon>Arundinoideae</taxon>
        <taxon>Arundineae</taxon>
        <taxon>Arundo</taxon>
    </lineage>
</organism>
<proteinExistence type="predicted"/>
<reference evidence="2" key="2">
    <citation type="journal article" date="2015" name="Data Brief">
        <title>Shoot transcriptome of the giant reed, Arundo donax.</title>
        <authorList>
            <person name="Barrero R.A."/>
            <person name="Guerrero F.D."/>
            <person name="Moolhuijzen P."/>
            <person name="Goolsby J.A."/>
            <person name="Tidwell J."/>
            <person name="Bellgard S.E."/>
            <person name="Bellgard M.I."/>
        </authorList>
    </citation>
    <scope>NUCLEOTIDE SEQUENCE</scope>
    <source>
        <tissue evidence="2">Shoot tissue taken approximately 20 cm above the soil surface</tissue>
    </source>
</reference>
<evidence type="ECO:0000313" key="2">
    <source>
        <dbReference type="EMBL" id="JAE01266.1"/>
    </source>
</evidence>
<accession>A0A0A9ETQ7</accession>
<reference evidence="2" key="1">
    <citation type="submission" date="2014-09" db="EMBL/GenBank/DDBJ databases">
        <authorList>
            <person name="Magalhaes I.L.F."/>
            <person name="Oliveira U."/>
            <person name="Santos F.R."/>
            <person name="Vidigal T.H.D.A."/>
            <person name="Brescovit A.D."/>
            <person name="Santos A.J."/>
        </authorList>
    </citation>
    <scope>NUCLEOTIDE SEQUENCE</scope>
    <source>
        <tissue evidence="2">Shoot tissue taken approximately 20 cm above the soil surface</tissue>
    </source>
</reference>
<feature type="region of interest" description="Disordered" evidence="1">
    <location>
        <begin position="1"/>
        <end position="42"/>
    </location>
</feature>
<sequence>MIAGRRRWESKRRGKPKRQQQKQRKDWDRPGGRERTQAPSPVCFFQLTAQEQAPNQSSSQQREVAGA</sequence>
<dbReference type="EMBL" id="GBRH01196630">
    <property type="protein sequence ID" value="JAE01266.1"/>
    <property type="molecule type" value="Transcribed_RNA"/>
</dbReference>
<protein>
    <submittedName>
        <fullName evidence="2">Uncharacterized protein</fullName>
    </submittedName>
</protein>
<evidence type="ECO:0000256" key="1">
    <source>
        <dbReference type="SAM" id="MobiDB-lite"/>
    </source>
</evidence>
<feature type="compositionally biased region" description="Basic residues" evidence="1">
    <location>
        <begin position="1"/>
        <end position="22"/>
    </location>
</feature>
<feature type="compositionally biased region" description="Basic and acidic residues" evidence="1">
    <location>
        <begin position="23"/>
        <end position="36"/>
    </location>
</feature>
<dbReference type="AlphaFoldDB" id="A0A0A9ETQ7"/>
<name>A0A0A9ETQ7_ARUDO</name>